<evidence type="ECO:0000256" key="2">
    <source>
        <dbReference type="ARBA" id="ARBA00007703"/>
    </source>
</evidence>
<dbReference type="Proteomes" id="UP001482231">
    <property type="component" value="Unassembled WGS sequence"/>
</dbReference>
<comment type="caution">
    <text evidence="5">The sequence shown here is derived from an EMBL/GenBank/DDBJ whole genome shotgun (WGS) entry which is preliminary data.</text>
</comment>
<gene>
    <name evidence="5" type="ORF">V6E02_10240</name>
</gene>
<proteinExistence type="inferred from homology"/>
<keyword evidence="3" id="KW-1005">Bacterial flagellum biogenesis</keyword>
<comment type="similarity">
    <text evidence="2">Belongs to the FlgN family.</text>
</comment>
<evidence type="ECO:0000313" key="6">
    <source>
        <dbReference type="Proteomes" id="UP001482231"/>
    </source>
</evidence>
<evidence type="ECO:0000256" key="1">
    <source>
        <dbReference type="ARBA" id="ARBA00002397"/>
    </source>
</evidence>
<keyword evidence="5" id="KW-0282">Flagellum</keyword>
<evidence type="ECO:0000256" key="3">
    <source>
        <dbReference type="ARBA" id="ARBA00022795"/>
    </source>
</evidence>
<evidence type="ECO:0000313" key="5">
    <source>
        <dbReference type="EMBL" id="MEO1767589.1"/>
    </source>
</evidence>
<dbReference type="Gene3D" id="1.20.58.300">
    <property type="entry name" value="FlgN-like"/>
    <property type="match status" value="1"/>
</dbReference>
<name>A0ABV0EJK4_9BURK</name>
<reference evidence="5 6" key="1">
    <citation type="submission" date="2024-02" db="EMBL/GenBank/DDBJ databases">
        <title>New thermophilic sulfur-oxidizing bacteria from a hot springs of the Uzon caldera (Kamchatka, Russia).</title>
        <authorList>
            <person name="Dukat A.M."/>
            <person name="Elcheninov A.G."/>
            <person name="Frolov E.N."/>
        </authorList>
    </citation>
    <scope>NUCLEOTIDE SEQUENCE [LARGE SCALE GENOMIC DNA]</scope>
    <source>
        <strain evidence="5 6">AK1</strain>
    </source>
</reference>
<organism evidence="5 6">
    <name type="scientific">Thiobacter aerophilum</name>
    <dbReference type="NCBI Taxonomy" id="3121275"/>
    <lineage>
        <taxon>Bacteria</taxon>
        <taxon>Pseudomonadati</taxon>
        <taxon>Pseudomonadota</taxon>
        <taxon>Betaproteobacteria</taxon>
        <taxon>Burkholderiales</taxon>
        <taxon>Thiobacteraceae</taxon>
        <taxon>Thiobacter</taxon>
    </lineage>
</organism>
<evidence type="ECO:0000256" key="4">
    <source>
        <dbReference type="SAM" id="MobiDB-lite"/>
    </source>
</evidence>
<keyword evidence="5" id="KW-0966">Cell projection</keyword>
<protein>
    <submittedName>
        <fullName evidence="5">Flagellar protein FlgN</fullName>
    </submittedName>
</protein>
<dbReference type="Pfam" id="PF05130">
    <property type="entry name" value="FlgN"/>
    <property type="match status" value="1"/>
</dbReference>
<sequence length="166" mass="17717">MTQDSALQHFEALTAALQAEQIAYQTLHALLREEQAALSTGDADGLMALAQRKSAQVAHLAQLAEARNRQLVNLTGQPDQAGIAAWCDRFDPADRSGVRRLWHALLEVARAARALNEENGALIQARLQHNQQALAVLHGAAQDVAHAYGPDGQPCPGPAGRPLGKA</sequence>
<keyword evidence="5" id="KW-0969">Cilium</keyword>
<keyword evidence="6" id="KW-1185">Reference proteome</keyword>
<dbReference type="EMBL" id="JBAJEX010000008">
    <property type="protein sequence ID" value="MEO1767589.1"/>
    <property type="molecule type" value="Genomic_DNA"/>
</dbReference>
<dbReference type="InterPro" id="IPR036679">
    <property type="entry name" value="FlgN-like_sf"/>
</dbReference>
<dbReference type="RefSeq" id="WP_347308699.1">
    <property type="nucleotide sequence ID" value="NZ_JBAJEX010000008.1"/>
</dbReference>
<accession>A0ABV0EJK4</accession>
<comment type="function">
    <text evidence="1">Required for the efficient initiation of filament assembly.</text>
</comment>
<dbReference type="InterPro" id="IPR007809">
    <property type="entry name" value="FlgN-like"/>
</dbReference>
<feature type="region of interest" description="Disordered" evidence="4">
    <location>
        <begin position="147"/>
        <end position="166"/>
    </location>
</feature>
<dbReference type="SUPFAM" id="SSF140566">
    <property type="entry name" value="FlgN-like"/>
    <property type="match status" value="1"/>
</dbReference>